<reference evidence="2 3" key="1">
    <citation type="journal article" date="2019" name="Sci. Rep.">
        <title>Orb-weaving spider Araneus ventricosus genome elucidates the spidroin gene catalogue.</title>
        <authorList>
            <person name="Kono N."/>
            <person name="Nakamura H."/>
            <person name="Ohtoshi R."/>
            <person name="Moran D.A.P."/>
            <person name="Shinohara A."/>
            <person name="Yoshida Y."/>
            <person name="Fujiwara M."/>
            <person name="Mori M."/>
            <person name="Tomita M."/>
            <person name="Arakawa K."/>
        </authorList>
    </citation>
    <scope>NUCLEOTIDE SEQUENCE [LARGE SCALE GENOMIC DNA]</scope>
</reference>
<gene>
    <name evidence="2" type="ORF">AVEN_82857_1</name>
</gene>
<feature type="transmembrane region" description="Helical" evidence="1">
    <location>
        <begin position="132"/>
        <end position="151"/>
    </location>
</feature>
<organism evidence="2 3">
    <name type="scientific">Araneus ventricosus</name>
    <name type="common">Orbweaver spider</name>
    <name type="synonym">Epeira ventricosa</name>
    <dbReference type="NCBI Taxonomy" id="182803"/>
    <lineage>
        <taxon>Eukaryota</taxon>
        <taxon>Metazoa</taxon>
        <taxon>Ecdysozoa</taxon>
        <taxon>Arthropoda</taxon>
        <taxon>Chelicerata</taxon>
        <taxon>Arachnida</taxon>
        <taxon>Araneae</taxon>
        <taxon>Araneomorphae</taxon>
        <taxon>Entelegynae</taxon>
        <taxon>Araneoidea</taxon>
        <taxon>Araneidae</taxon>
        <taxon>Araneus</taxon>
    </lineage>
</organism>
<accession>A0A4Y2F5K8</accession>
<keyword evidence="1" id="KW-0472">Membrane</keyword>
<proteinExistence type="predicted"/>
<evidence type="ECO:0000313" key="3">
    <source>
        <dbReference type="Proteomes" id="UP000499080"/>
    </source>
</evidence>
<name>A0A4Y2F5K8_ARAVE</name>
<keyword evidence="1" id="KW-0812">Transmembrane</keyword>
<dbReference type="Proteomes" id="UP000499080">
    <property type="component" value="Unassembled WGS sequence"/>
</dbReference>
<evidence type="ECO:0000313" key="2">
    <source>
        <dbReference type="EMBL" id="GBM36872.1"/>
    </source>
</evidence>
<keyword evidence="1" id="KW-1133">Transmembrane helix</keyword>
<protein>
    <submittedName>
        <fullName evidence="2">Uncharacterized protein</fullName>
    </submittedName>
</protein>
<feature type="transmembrane region" description="Helical" evidence="1">
    <location>
        <begin position="100"/>
        <end position="120"/>
    </location>
</feature>
<dbReference type="EMBL" id="BGPR01000822">
    <property type="protein sequence ID" value="GBM36872.1"/>
    <property type="molecule type" value="Genomic_DNA"/>
</dbReference>
<keyword evidence="3" id="KW-1185">Reference proteome</keyword>
<sequence length="184" mass="20420">MISINRAEHVASTVGLSFDIGTSNENLSAPDGNQTQVSDKRSDCAINKKESNSDNNNDAYQPDAVNSHLQNSHESLYSIPDILFRGSSSSLETDRSRKTGVAITIFMWILILMFLGFELLQASEGYNWIPHSYIHFLIAFVLWIAIFKLLAAWPGVARAISNEKFTPSSELNSSIRFFSGGEVK</sequence>
<dbReference type="AlphaFoldDB" id="A0A4Y2F5K8"/>
<comment type="caution">
    <text evidence="2">The sequence shown here is derived from an EMBL/GenBank/DDBJ whole genome shotgun (WGS) entry which is preliminary data.</text>
</comment>
<evidence type="ECO:0000256" key="1">
    <source>
        <dbReference type="SAM" id="Phobius"/>
    </source>
</evidence>